<evidence type="ECO:0000313" key="13">
    <source>
        <dbReference type="EMBL" id="MBD1319280.1"/>
    </source>
</evidence>
<comment type="similarity">
    <text evidence="11">Belongs to the KdpC family.</text>
</comment>
<evidence type="ECO:0000256" key="11">
    <source>
        <dbReference type="HAMAP-Rule" id="MF_00276"/>
    </source>
</evidence>
<dbReference type="Pfam" id="PF02669">
    <property type="entry name" value="KdpC"/>
    <property type="match status" value="1"/>
</dbReference>
<keyword evidence="14" id="KW-1185">Reference proteome</keyword>
<evidence type="ECO:0000256" key="6">
    <source>
        <dbReference type="ARBA" id="ARBA00022840"/>
    </source>
</evidence>
<keyword evidence="7 11" id="KW-0630">Potassium</keyword>
<keyword evidence="1 11" id="KW-0813">Transport</keyword>
<proteinExistence type="inferred from homology"/>
<dbReference type="PIRSF" id="PIRSF001296">
    <property type="entry name" value="K_ATPase_KdpC"/>
    <property type="match status" value="1"/>
</dbReference>
<comment type="function">
    <text evidence="11">Part of the high-affinity ATP-driven potassium transport (or Kdp) system, which catalyzes the hydrolysis of ATP coupled with the electrogenic transport of potassium into the cytoplasm. This subunit acts as a catalytic chaperone that increases the ATP-binding affinity of the ATP-hydrolyzing subunit KdpB by the formation of a transient KdpB/KdpC/ATP ternary complex.</text>
</comment>
<dbReference type="EMBL" id="JACWMS010000001">
    <property type="protein sequence ID" value="MBD1319280.1"/>
    <property type="molecule type" value="Genomic_DNA"/>
</dbReference>
<comment type="subcellular location">
    <subcellularLocation>
        <location evidence="11">Cell membrane</location>
        <topology evidence="11">Single-pass membrane protein</topology>
    </subcellularLocation>
</comment>
<comment type="caution">
    <text evidence="13">The sequence shown here is derived from an EMBL/GenBank/DDBJ whole genome shotgun (WGS) entry which is preliminary data.</text>
</comment>
<evidence type="ECO:0000256" key="12">
    <source>
        <dbReference type="SAM" id="MobiDB-lite"/>
    </source>
</evidence>
<dbReference type="HAMAP" id="MF_00276">
    <property type="entry name" value="KdpC"/>
    <property type="match status" value="1"/>
</dbReference>
<evidence type="ECO:0000256" key="9">
    <source>
        <dbReference type="ARBA" id="ARBA00023065"/>
    </source>
</evidence>
<dbReference type="Proteomes" id="UP000602395">
    <property type="component" value="Unassembled WGS sequence"/>
</dbReference>
<keyword evidence="2 11" id="KW-1003">Cell membrane</keyword>
<evidence type="ECO:0000256" key="7">
    <source>
        <dbReference type="ARBA" id="ARBA00022958"/>
    </source>
</evidence>
<keyword evidence="3 11" id="KW-0633">Potassium transport</keyword>
<keyword evidence="6 11" id="KW-0067">ATP-binding</keyword>
<keyword evidence="9 11" id="KW-0406">Ion transport</keyword>
<keyword evidence="4 11" id="KW-0812">Transmembrane</keyword>
<reference evidence="13 14" key="1">
    <citation type="submission" date="2020-09" db="EMBL/GenBank/DDBJ databases">
        <title>Novel species in genus Gordonia.</title>
        <authorList>
            <person name="Zhang G."/>
        </authorList>
    </citation>
    <scope>NUCLEOTIDE SEQUENCE [LARGE SCALE GENOMIC DNA]</scope>
    <source>
        <strain evidence="13 14">ON-33</strain>
    </source>
</reference>
<evidence type="ECO:0000256" key="10">
    <source>
        <dbReference type="ARBA" id="ARBA00023136"/>
    </source>
</evidence>
<protein>
    <recommendedName>
        <fullName evidence="11">Potassium-transporting ATPase KdpC subunit</fullName>
    </recommendedName>
    <alternativeName>
        <fullName evidence="11">ATP phosphohydrolase [potassium-transporting] C chain</fullName>
    </alternativeName>
    <alternativeName>
        <fullName evidence="11">Potassium-binding and translocating subunit C</fullName>
    </alternativeName>
    <alternativeName>
        <fullName evidence="11">Potassium-translocating ATPase C chain</fullName>
    </alternativeName>
</protein>
<dbReference type="InterPro" id="IPR003820">
    <property type="entry name" value="KdpC"/>
</dbReference>
<evidence type="ECO:0000313" key="14">
    <source>
        <dbReference type="Proteomes" id="UP000602395"/>
    </source>
</evidence>
<comment type="subunit">
    <text evidence="11">The system is composed of three essential subunits: KdpA, KdpB and KdpC.</text>
</comment>
<keyword evidence="5 11" id="KW-0547">Nucleotide-binding</keyword>
<evidence type="ECO:0000256" key="4">
    <source>
        <dbReference type="ARBA" id="ARBA00022692"/>
    </source>
</evidence>
<feature type="region of interest" description="Disordered" evidence="12">
    <location>
        <begin position="74"/>
        <end position="108"/>
    </location>
</feature>
<dbReference type="PANTHER" id="PTHR30042:SF2">
    <property type="entry name" value="POTASSIUM-TRANSPORTING ATPASE KDPC SUBUNIT"/>
    <property type="match status" value="1"/>
</dbReference>
<keyword evidence="8 11" id="KW-1133">Transmembrane helix</keyword>
<dbReference type="PANTHER" id="PTHR30042">
    <property type="entry name" value="POTASSIUM-TRANSPORTING ATPASE C CHAIN"/>
    <property type="match status" value="1"/>
</dbReference>
<evidence type="ECO:0000256" key="3">
    <source>
        <dbReference type="ARBA" id="ARBA00022538"/>
    </source>
</evidence>
<accession>A0ABR7W8Y1</accession>
<dbReference type="RefSeq" id="WP_190266133.1">
    <property type="nucleotide sequence ID" value="NZ_BAABAD010000003.1"/>
</dbReference>
<evidence type="ECO:0000256" key="8">
    <source>
        <dbReference type="ARBA" id="ARBA00022989"/>
    </source>
</evidence>
<organism evidence="13 14">
    <name type="scientific">Gordonia hankookensis</name>
    <dbReference type="NCBI Taxonomy" id="589403"/>
    <lineage>
        <taxon>Bacteria</taxon>
        <taxon>Bacillati</taxon>
        <taxon>Actinomycetota</taxon>
        <taxon>Actinomycetes</taxon>
        <taxon>Mycobacteriales</taxon>
        <taxon>Gordoniaceae</taxon>
        <taxon>Gordonia</taxon>
    </lineage>
</organism>
<evidence type="ECO:0000256" key="5">
    <source>
        <dbReference type="ARBA" id="ARBA00022741"/>
    </source>
</evidence>
<sequence length="210" mass="21451">MKTVVSGLTRQCVAAVGVLLALTVLLGVAYPAAVWAVSRIGAGSAEGSQLVDARGCAVGSSLIGVDPHAPAGQPDPYLHARVLGSADDPMAPGDPAASAASNKGPGNEDLRAWIDARRSIIARREGVAPSAVPADAVTGSGSGLDPDISEAYAALQVPRIARTNGMSEQQVRAIVDQNTSARQWGFLGESRVNVVEVNLALGRTAPSCHR</sequence>
<feature type="compositionally biased region" description="Low complexity" evidence="12">
    <location>
        <begin position="84"/>
        <end position="101"/>
    </location>
</feature>
<keyword evidence="10 11" id="KW-0472">Membrane</keyword>
<evidence type="ECO:0000256" key="1">
    <source>
        <dbReference type="ARBA" id="ARBA00022448"/>
    </source>
</evidence>
<evidence type="ECO:0000256" key="2">
    <source>
        <dbReference type="ARBA" id="ARBA00022475"/>
    </source>
</evidence>
<name>A0ABR7W8Y1_9ACTN</name>
<gene>
    <name evidence="11" type="primary">kdpC</name>
    <name evidence="13" type="ORF">IDF66_06760</name>
</gene>